<dbReference type="SUPFAM" id="SSF52821">
    <property type="entry name" value="Rhodanese/Cell cycle control phosphatase"/>
    <property type="match status" value="1"/>
</dbReference>
<dbReference type="PANTHER" id="PTHR47377">
    <property type="entry name" value="RHODANESE-LIKE DOMAIN-CONTAINING PROTEIN 4, CHLOROPLASTIC"/>
    <property type="match status" value="1"/>
</dbReference>
<dbReference type="SMART" id="SM00450">
    <property type="entry name" value="RHOD"/>
    <property type="match status" value="1"/>
</dbReference>
<name>A0AA35V073_9PROT</name>
<gene>
    <name evidence="2" type="ORF">LMG32879_001119</name>
</gene>
<evidence type="ECO:0000313" key="3">
    <source>
        <dbReference type="Proteomes" id="UP001176960"/>
    </source>
</evidence>
<evidence type="ECO:0000313" key="2">
    <source>
        <dbReference type="EMBL" id="CAI9120287.1"/>
    </source>
</evidence>
<dbReference type="Gene3D" id="3.40.250.10">
    <property type="entry name" value="Rhodanese-like domain"/>
    <property type="match status" value="1"/>
</dbReference>
<dbReference type="PROSITE" id="PS50206">
    <property type="entry name" value="RHODANESE_3"/>
    <property type="match status" value="1"/>
</dbReference>
<dbReference type="PANTHER" id="PTHR47377:SF1">
    <property type="entry name" value="RHODANESE-LIKE DOMAIN-CONTAINING PROTEIN 4, CHLOROPLASTIC"/>
    <property type="match status" value="1"/>
</dbReference>
<proteinExistence type="predicted"/>
<protein>
    <submittedName>
        <fullName evidence="2">Rhodanese-like domain-containing protein</fullName>
    </submittedName>
</protein>
<organism evidence="2 3">
    <name type="scientific">Brytella acorum</name>
    <dbReference type="NCBI Taxonomy" id="2959299"/>
    <lineage>
        <taxon>Bacteria</taxon>
        <taxon>Pseudomonadati</taxon>
        <taxon>Pseudomonadota</taxon>
        <taxon>Alphaproteobacteria</taxon>
        <taxon>Acetobacterales</taxon>
        <taxon>Acetobacteraceae</taxon>
        <taxon>Brytella</taxon>
    </lineage>
</organism>
<feature type="domain" description="Rhodanese" evidence="1">
    <location>
        <begin position="16"/>
        <end position="131"/>
    </location>
</feature>
<accession>A0AA35V073</accession>
<dbReference type="Pfam" id="PF00581">
    <property type="entry name" value="Rhodanese"/>
    <property type="match status" value="1"/>
</dbReference>
<dbReference type="EMBL" id="CATKSH010000005">
    <property type="protein sequence ID" value="CAI9120287.1"/>
    <property type="molecule type" value="Genomic_DNA"/>
</dbReference>
<dbReference type="InterPro" id="IPR001763">
    <property type="entry name" value="Rhodanese-like_dom"/>
</dbReference>
<reference evidence="2" key="1">
    <citation type="submission" date="2023-03" db="EMBL/GenBank/DDBJ databases">
        <authorList>
            <person name="Cleenwerck I."/>
        </authorList>
    </citation>
    <scope>NUCLEOTIDE SEQUENCE</scope>
    <source>
        <strain evidence="2">LMG 32879</strain>
    </source>
</reference>
<comment type="caution">
    <text evidence="2">The sequence shown here is derived from an EMBL/GenBank/DDBJ whole genome shotgun (WGS) entry which is preliminary data.</text>
</comment>
<dbReference type="RefSeq" id="WP_289842529.1">
    <property type="nucleotide sequence ID" value="NZ_CATKSH010000005.1"/>
</dbReference>
<dbReference type="InterPro" id="IPR036873">
    <property type="entry name" value="Rhodanese-like_dom_sf"/>
</dbReference>
<keyword evidence="3" id="KW-1185">Reference proteome</keyword>
<sequence>MTERVLSQEAWIRLGNESRSVLIDVRTPQEWTEIGVPALEAIGKSLLRIAWDPSDAQGFLRKLNVGVPDRTTPLYFICRSGARSQMTAELAAWYGYTTTINVADGFEGPPDATGLRGRISGWQAAGLPIESVSRET</sequence>
<dbReference type="Proteomes" id="UP001176960">
    <property type="component" value="Unassembled WGS sequence"/>
</dbReference>
<dbReference type="InterPro" id="IPR044240">
    <property type="entry name" value="STR4-like"/>
</dbReference>
<evidence type="ECO:0000259" key="1">
    <source>
        <dbReference type="PROSITE" id="PS50206"/>
    </source>
</evidence>
<dbReference type="AlphaFoldDB" id="A0AA35V073"/>